<feature type="compositionally biased region" description="Basic and acidic residues" evidence="8">
    <location>
        <begin position="50"/>
        <end position="59"/>
    </location>
</feature>
<dbReference type="SUPFAM" id="SSF47459">
    <property type="entry name" value="HLH, helix-loop-helix DNA-binding domain"/>
    <property type="match status" value="1"/>
</dbReference>
<comment type="subunit">
    <text evidence="3">Homodimer.</text>
</comment>
<comment type="caution">
    <text evidence="11">The sequence shown here is derived from an EMBL/GenBank/DDBJ whole genome shotgun (WGS) entry which is preliminary data.</text>
</comment>
<keyword evidence="5" id="KW-0238">DNA-binding</keyword>
<evidence type="ECO:0000313" key="12">
    <source>
        <dbReference type="Proteomes" id="UP000734854"/>
    </source>
</evidence>
<feature type="signal peptide" evidence="9">
    <location>
        <begin position="1"/>
        <end position="16"/>
    </location>
</feature>
<feature type="chain" id="PRO_5035272958" description="BHLH domain-containing protein" evidence="9">
    <location>
        <begin position="17"/>
        <end position="354"/>
    </location>
</feature>
<evidence type="ECO:0000256" key="2">
    <source>
        <dbReference type="ARBA" id="ARBA00005510"/>
    </source>
</evidence>
<organism evidence="11 12">
    <name type="scientific">Zingiber officinale</name>
    <name type="common">Ginger</name>
    <name type="synonym">Amomum zingiber</name>
    <dbReference type="NCBI Taxonomy" id="94328"/>
    <lineage>
        <taxon>Eukaryota</taxon>
        <taxon>Viridiplantae</taxon>
        <taxon>Streptophyta</taxon>
        <taxon>Embryophyta</taxon>
        <taxon>Tracheophyta</taxon>
        <taxon>Spermatophyta</taxon>
        <taxon>Magnoliopsida</taxon>
        <taxon>Liliopsida</taxon>
        <taxon>Zingiberales</taxon>
        <taxon>Zingiberaceae</taxon>
        <taxon>Zingiber</taxon>
    </lineage>
</organism>
<evidence type="ECO:0000256" key="3">
    <source>
        <dbReference type="ARBA" id="ARBA00011738"/>
    </source>
</evidence>
<dbReference type="Proteomes" id="UP000734854">
    <property type="component" value="Unassembled WGS sequence"/>
</dbReference>
<dbReference type="InterPro" id="IPR045239">
    <property type="entry name" value="bHLH95_bHLH"/>
</dbReference>
<keyword evidence="4" id="KW-0805">Transcription regulation</keyword>
<evidence type="ECO:0000256" key="8">
    <source>
        <dbReference type="SAM" id="MobiDB-lite"/>
    </source>
</evidence>
<sequence length="354" mass="38658">MVILHLFLWLQLPLEGSNIYVYQILDQSSDILSINPNKPPSHATGKKPREKAAHGDHKMMSNGGRCSWWSTATATELGSEAKPHLQSCDESSGSACGSSITFQEVAPHSFIDSSISWTQALLPETFLSMLQDQELGSRACIEKQDSPMVSAMDHNFLFQHYSSSPGDESIHHSSMNPISSYGSWPKPLLSQEMVSSATHDACSSSSAKKTGGDQKRPRVEAASSSPLPPFKVRKEKLGDRVTALQQLVSPFGKTDTASVLQEAIDYIKFLHDQVGVLSSPYFKDGLPSNHKQVPNLMQMINEQQPENRDAAKQLADLRSRGLCLVPISGTYPVAGETAGDFWHPSAALFGGSFR</sequence>
<dbReference type="EMBL" id="JACMSC010000014">
    <property type="protein sequence ID" value="KAG6490316.1"/>
    <property type="molecule type" value="Genomic_DNA"/>
</dbReference>
<keyword evidence="7" id="KW-0539">Nucleus</keyword>
<comment type="subcellular location">
    <subcellularLocation>
        <location evidence="1">Nucleus</location>
    </subcellularLocation>
</comment>
<dbReference type="GO" id="GO:0005634">
    <property type="term" value="C:nucleus"/>
    <property type="evidence" value="ECO:0007669"/>
    <property type="project" value="UniProtKB-SubCell"/>
</dbReference>
<reference evidence="11 12" key="1">
    <citation type="submission" date="2020-08" db="EMBL/GenBank/DDBJ databases">
        <title>Plant Genome Project.</title>
        <authorList>
            <person name="Zhang R.-G."/>
        </authorList>
    </citation>
    <scope>NUCLEOTIDE SEQUENCE [LARGE SCALE GENOMIC DNA]</scope>
    <source>
        <tissue evidence="11">Rhizome</tissue>
    </source>
</reference>
<dbReference type="GO" id="GO:0000978">
    <property type="term" value="F:RNA polymerase II cis-regulatory region sequence-specific DNA binding"/>
    <property type="evidence" value="ECO:0007669"/>
    <property type="project" value="TreeGrafter"/>
</dbReference>
<gene>
    <name evidence="11" type="ORF">ZIOFF_051605</name>
</gene>
<evidence type="ECO:0000256" key="4">
    <source>
        <dbReference type="ARBA" id="ARBA00023015"/>
    </source>
</evidence>
<proteinExistence type="inferred from homology"/>
<evidence type="ECO:0000256" key="1">
    <source>
        <dbReference type="ARBA" id="ARBA00004123"/>
    </source>
</evidence>
<dbReference type="PROSITE" id="PS50888">
    <property type="entry name" value="BHLH"/>
    <property type="match status" value="1"/>
</dbReference>
<evidence type="ECO:0000259" key="10">
    <source>
        <dbReference type="PROSITE" id="PS50888"/>
    </source>
</evidence>
<evidence type="ECO:0000313" key="11">
    <source>
        <dbReference type="EMBL" id="KAG6490316.1"/>
    </source>
</evidence>
<protein>
    <recommendedName>
        <fullName evidence="10">BHLH domain-containing protein</fullName>
    </recommendedName>
</protein>
<name>A0A8J5FTS3_ZINOF</name>
<feature type="region of interest" description="Disordered" evidence="8">
    <location>
        <begin position="199"/>
        <end position="234"/>
    </location>
</feature>
<keyword evidence="9" id="KW-0732">Signal</keyword>
<comment type="similarity">
    <text evidence="2">Belongs to the bHLH protein family.</text>
</comment>
<dbReference type="AlphaFoldDB" id="A0A8J5FTS3"/>
<evidence type="ECO:0000256" key="6">
    <source>
        <dbReference type="ARBA" id="ARBA00023163"/>
    </source>
</evidence>
<dbReference type="FunFam" id="4.10.280.10:FF:000032">
    <property type="entry name" value="Transcription factor bHLH123 family"/>
    <property type="match status" value="1"/>
</dbReference>
<feature type="domain" description="BHLH" evidence="10">
    <location>
        <begin position="221"/>
        <end position="270"/>
    </location>
</feature>
<dbReference type="PANTHER" id="PTHR16223:SF238">
    <property type="entry name" value="TRANSCRIPTION FACTOR BHLH114"/>
    <property type="match status" value="1"/>
</dbReference>
<dbReference type="InterPro" id="IPR036638">
    <property type="entry name" value="HLH_DNA-bd_sf"/>
</dbReference>
<feature type="region of interest" description="Disordered" evidence="8">
    <location>
        <begin position="35"/>
        <end position="59"/>
    </location>
</feature>
<accession>A0A8J5FTS3</accession>
<evidence type="ECO:0000256" key="7">
    <source>
        <dbReference type="ARBA" id="ARBA00023242"/>
    </source>
</evidence>
<feature type="compositionally biased region" description="Basic and acidic residues" evidence="8">
    <location>
        <begin position="210"/>
        <end position="219"/>
    </location>
</feature>
<dbReference type="InterPro" id="IPR045843">
    <property type="entry name" value="IND-like"/>
</dbReference>
<dbReference type="InterPro" id="IPR011598">
    <property type="entry name" value="bHLH_dom"/>
</dbReference>
<evidence type="ECO:0000256" key="9">
    <source>
        <dbReference type="SAM" id="SignalP"/>
    </source>
</evidence>
<dbReference type="GO" id="GO:0046983">
    <property type="term" value="F:protein dimerization activity"/>
    <property type="evidence" value="ECO:0007669"/>
    <property type="project" value="InterPro"/>
</dbReference>
<dbReference type="CDD" id="cd11393">
    <property type="entry name" value="bHLH_AtbHLH_like"/>
    <property type="match status" value="1"/>
</dbReference>
<keyword evidence="6" id="KW-0804">Transcription</keyword>
<evidence type="ECO:0000256" key="5">
    <source>
        <dbReference type="ARBA" id="ARBA00023125"/>
    </source>
</evidence>
<dbReference type="GO" id="GO:0000981">
    <property type="term" value="F:DNA-binding transcription factor activity, RNA polymerase II-specific"/>
    <property type="evidence" value="ECO:0007669"/>
    <property type="project" value="TreeGrafter"/>
</dbReference>
<dbReference type="PANTHER" id="PTHR16223">
    <property type="entry name" value="TRANSCRIPTION FACTOR BHLH83-RELATED"/>
    <property type="match status" value="1"/>
</dbReference>
<dbReference type="Gene3D" id="4.10.280.10">
    <property type="entry name" value="Helix-loop-helix DNA-binding domain"/>
    <property type="match status" value="1"/>
</dbReference>
<keyword evidence="12" id="KW-1185">Reference proteome</keyword>